<dbReference type="InterPro" id="IPR002919">
    <property type="entry name" value="TIL_dom"/>
</dbReference>
<accession>A0A8H4K0Y1</accession>
<evidence type="ECO:0000256" key="3">
    <source>
        <dbReference type="SAM" id="SignalP"/>
    </source>
</evidence>
<evidence type="ECO:0000313" key="5">
    <source>
        <dbReference type="EMBL" id="KAF4442660.1"/>
    </source>
</evidence>
<dbReference type="EMBL" id="JAADJG010000590">
    <property type="protein sequence ID" value="KAF4442660.1"/>
    <property type="molecule type" value="Genomic_DNA"/>
</dbReference>
<proteinExistence type="predicted"/>
<dbReference type="PANTHER" id="PTHR23259:SF70">
    <property type="entry name" value="ACCESSORY GLAND PROTEIN ACP62F-RELATED"/>
    <property type="match status" value="1"/>
</dbReference>
<dbReference type="GO" id="GO:0030414">
    <property type="term" value="F:peptidase inhibitor activity"/>
    <property type="evidence" value="ECO:0007669"/>
    <property type="project" value="UniProtKB-KW"/>
</dbReference>
<feature type="domain" description="TIL" evidence="4">
    <location>
        <begin position="26"/>
        <end position="80"/>
    </location>
</feature>
<dbReference type="AlphaFoldDB" id="A0A8H4K0Y1"/>
<dbReference type="Pfam" id="PF01826">
    <property type="entry name" value="TIL"/>
    <property type="match status" value="1"/>
</dbReference>
<keyword evidence="6" id="KW-1185">Reference proteome</keyword>
<feature type="chain" id="PRO_5034569656" evidence="3">
    <location>
        <begin position="18"/>
        <end position="80"/>
    </location>
</feature>
<dbReference type="InterPro" id="IPR051368">
    <property type="entry name" value="SerProtInhib-TIL_Domain"/>
</dbReference>
<dbReference type="Proteomes" id="UP000605986">
    <property type="component" value="Unassembled WGS sequence"/>
</dbReference>
<dbReference type="OrthoDB" id="7695409at2759"/>
<dbReference type="SUPFAM" id="SSF57567">
    <property type="entry name" value="Serine protease inhibitors"/>
    <property type="match status" value="1"/>
</dbReference>
<evidence type="ECO:0000313" key="6">
    <source>
        <dbReference type="Proteomes" id="UP000605986"/>
    </source>
</evidence>
<reference evidence="5" key="1">
    <citation type="submission" date="2020-01" db="EMBL/GenBank/DDBJ databases">
        <title>Identification and distribution of gene clusters putatively required for synthesis of sphingolipid metabolism inhibitors in phylogenetically diverse species of the filamentous fungus Fusarium.</title>
        <authorList>
            <person name="Kim H.-S."/>
            <person name="Busman M."/>
            <person name="Brown D.W."/>
            <person name="Divon H."/>
            <person name="Uhlig S."/>
            <person name="Proctor R.H."/>
        </authorList>
    </citation>
    <scope>NUCLEOTIDE SEQUENCE</scope>
    <source>
        <strain evidence="5">NRRL 53441</strain>
    </source>
</reference>
<keyword evidence="2" id="KW-1015">Disulfide bond</keyword>
<organism evidence="5 6">
    <name type="scientific">Fusarium austroafricanum</name>
    <dbReference type="NCBI Taxonomy" id="2364996"/>
    <lineage>
        <taxon>Eukaryota</taxon>
        <taxon>Fungi</taxon>
        <taxon>Dikarya</taxon>
        <taxon>Ascomycota</taxon>
        <taxon>Pezizomycotina</taxon>
        <taxon>Sordariomycetes</taxon>
        <taxon>Hypocreomycetidae</taxon>
        <taxon>Hypocreales</taxon>
        <taxon>Nectriaceae</taxon>
        <taxon>Fusarium</taxon>
        <taxon>Fusarium concolor species complex</taxon>
    </lineage>
</organism>
<dbReference type="Gene3D" id="2.10.25.10">
    <property type="entry name" value="Laminin"/>
    <property type="match status" value="1"/>
</dbReference>
<dbReference type="CDD" id="cd19941">
    <property type="entry name" value="TIL"/>
    <property type="match status" value="1"/>
</dbReference>
<dbReference type="FunFam" id="2.10.25.10:FF:000055">
    <property type="entry name" value="alpha-tectorin isoform X1"/>
    <property type="match status" value="1"/>
</dbReference>
<evidence type="ECO:0000256" key="1">
    <source>
        <dbReference type="ARBA" id="ARBA00022690"/>
    </source>
</evidence>
<evidence type="ECO:0000259" key="4">
    <source>
        <dbReference type="Pfam" id="PF01826"/>
    </source>
</evidence>
<gene>
    <name evidence="5" type="ORF">F53441_11701</name>
</gene>
<evidence type="ECO:0000256" key="2">
    <source>
        <dbReference type="ARBA" id="ARBA00023157"/>
    </source>
</evidence>
<name>A0A8H4K0Y1_9HYPO</name>
<dbReference type="InterPro" id="IPR036084">
    <property type="entry name" value="Ser_inhib-like_sf"/>
</dbReference>
<dbReference type="PANTHER" id="PTHR23259">
    <property type="entry name" value="RIDDLE"/>
    <property type="match status" value="1"/>
</dbReference>
<protein>
    <submittedName>
        <fullName evidence="5">Chymotrypsin-elastase inhibitor ixodidin</fullName>
    </submittedName>
</protein>
<keyword evidence="3" id="KW-0732">Signal</keyword>
<keyword evidence="1" id="KW-0646">Protease inhibitor</keyword>
<comment type="caution">
    <text evidence="5">The sequence shown here is derived from an EMBL/GenBank/DDBJ whole genome shotgun (WGS) entry which is preliminary data.</text>
</comment>
<sequence>MKSYISLIALFAAGALAAPAPTANQCTLDMLFVECGTACPLTCKSPKERPCTKQCVQGCFCKKGLLLNEETGKCVKPKDC</sequence>
<feature type="signal peptide" evidence="3">
    <location>
        <begin position="1"/>
        <end position="17"/>
    </location>
</feature>